<evidence type="ECO:0000256" key="2">
    <source>
        <dbReference type="ARBA" id="ARBA00010617"/>
    </source>
</evidence>
<keyword evidence="6" id="KW-1133">Transmembrane helix</keyword>
<keyword evidence="7" id="KW-0560">Oxidoreductase</keyword>
<protein>
    <submittedName>
        <fullName evidence="11">Uncharacterized protein</fullName>
    </submittedName>
</protein>
<keyword evidence="12" id="KW-1185">Reference proteome</keyword>
<name>A0AAE1SMD8_9SOLA</name>
<organism evidence="11 12">
    <name type="scientific">Anisodus tanguticus</name>
    <dbReference type="NCBI Taxonomy" id="243964"/>
    <lineage>
        <taxon>Eukaryota</taxon>
        <taxon>Viridiplantae</taxon>
        <taxon>Streptophyta</taxon>
        <taxon>Embryophyta</taxon>
        <taxon>Tracheophyta</taxon>
        <taxon>Spermatophyta</taxon>
        <taxon>Magnoliopsida</taxon>
        <taxon>eudicotyledons</taxon>
        <taxon>Gunneridae</taxon>
        <taxon>Pentapetalae</taxon>
        <taxon>asterids</taxon>
        <taxon>lamiids</taxon>
        <taxon>Solanales</taxon>
        <taxon>Solanaceae</taxon>
        <taxon>Solanoideae</taxon>
        <taxon>Hyoscyameae</taxon>
        <taxon>Anisodus</taxon>
    </lineage>
</organism>
<comment type="similarity">
    <text evidence="2">Belongs to the cytochrome P450 family.</text>
</comment>
<keyword evidence="8" id="KW-0408">Iron</keyword>
<evidence type="ECO:0000313" key="11">
    <source>
        <dbReference type="EMBL" id="KAK4372364.1"/>
    </source>
</evidence>
<dbReference type="AlphaFoldDB" id="A0AAE1SMD8"/>
<keyword evidence="3" id="KW-0349">Heme</keyword>
<dbReference type="GO" id="GO:0016020">
    <property type="term" value="C:membrane"/>
    <property type="evidence" value="ECO:0007669"/>
    <property type="project" value="UniProtKB-SubCell"/>
</dbReference>
<evidence type="ECO:0000256" key="1">
    <source>
        <dbReference type="ARBA" id="ARBA00004370"/>
    </source>
</evidence>
<proteinExistence type="inferred from homology"/>
<keyword evidence="5" id="KW-0479">Metal-binding</keyword>
<evidence type="ECO:0000256" key="10">
    <source>
        <dbReference type="ARBA" id="ARBA00023136"/>
    </source>
</evidence>
<evidence type="ECO:0000256" key="7">
    <source>
        <dbReference type="ARBA" id="ARBA00023002"/>
    </source>
</evidence>
<comment type="caution">
    <text evidence="11">The sequence shown here is derived from an EMBL/GenBank/DDBJ whole genome shotgun (WGS) entry which is preliminary data.</text>
</comment>
<dbReference type="PANTHER" id="PTHR24282:SF260">
    <property type="entry name" value="CYTOCHROME P450 714C2-LIKE"/>
    <property type="match status" value="1"/>
</dbReference>
<dbReference type="GO" id="GO:0020037">
    <property type="term" value="F:heme binding"/>
    <property type="evidence" value="ECO:0007669"/>
    <property type="project" value="InterPro"/>
</dbReference>
<evidence type="ECO:0000256" key="3">
    <source>
        <dbReference type="ARBA" id="ARBA00022617"/>
    </source>
</evidence>
<dbReference type="Proteomes" id="UP001291623">
    <property type="component" value="Unassembled WGS sequence"/>
</dbReference>
<evidence type="ECO:0000256" key="6">
    <source>
        <dbReference type="ARBA" id="ARBA00022989"/>
    </source>
</evidence>
<dbReference type="PANTHER" id="PTHR24282">
    <property type="entry name" value="CYTOCHROME P450 FAMILY MEMBER"/>
    <property type="match status" value="1"/>
</dbReference>
<gene>
    <name evidence="11" type="ORF">RND71_007748</name>
</gene>
<dbReference type="InterPro" id="IPR050665">
    <property type="entry name" value="Cytochrome_P450_Monooxygen"/>
</dbReference>
<keyword evidence="4" id="KW-0812">Transmembrane</keyword>
<sequence length="144" mass="16316">MFIIDNCKSIYFVGHDNTGLTKIMVLDVTSLHIREWQARARAEVLDVAVVTFVVREALQDTSFKGIEIPKGTNIEIPIPIPIPHRDRTRGPDTYRSIRKDLQRALQRLAKSQVLIYHLARGQETCAGQNFAMTESKVVLSMILV</sequence>
<evidence type="ECO:0000256" key="5">
    <source>
        <dbReference type="ARBA" id="ARBA00022723"/>
    </source>
</evidence>
<evidence type="ECO:0000256" key="8">
    <source>
        <dbReference type="ARBA" id="ARBA00023004"/>
    </source>
</evidence>
<dbReference type="EMBL" id="JAVYJV010000004">
    <property type="protein sequence ID" value="KAK4372364.1"/>
    <property type="molecule type" value="Genomic_DNA"/>
</dbReference>
<dbReference type="InterPro" id="IPR036396">
    <property type="entry name" value="Cyt_P450_sf"/>
</dbReference>
<dbReference type="Gene3D" id="1.10.630.10">
    <property type="entry name" value="Cytochrome P450"/>
    <property type="match status" value="1"/>
</dbReference>
<dbReference type="GO" id="GO:0016705">
    <property type="term" value="F:oxidoreductase activity, acting on paired donors, with incorporation or reduction of molecular oxygen"/>
    <property type="evidence" value="ECO:0007669"/>
    <property type="project" value="InterPro"/>
</dbReference>
<dbReference type="InterPro" id="IPR001128">
    <property type="entry name" value="Cyt_P450"/>
</dbReference>
<dbReference type="SUPFAM" id="SSF48264">
    <property type="entry name" value="Cytochrome P450"/>
    <property type="match status" value="1"/>
</dbReference>
<comment type="subcellular location">
    <subcellularLocation>
        <location evidence="1">Membrane</location>
    </subcellularLocation>
</comment>
<evidence type="ECO:0000313" key="12">
    <source>
        <dbReference type="Proteomes" id="UP001291623"/>
    </source>
</evidence>
<dbReference type="GO" id="GO:0004497">
    <property type="term" value="F:monooxygenase activity"/>
    <property type="evidence" value="ECO:0007669"/>
    <property type="project" value="UniProtKB-KW"/>
</dbReference>
<keyword evidence="10" id="KW-0472">Membrane</keyword>
<evidence type="ECO:0000256" key="4">
    <source>
        <dbReference type="ARBA" id="ARBA00022692"/>
    </source>
</evidence>
<reference evidence="11" key="1">
    <citation type="submission" date="2023-12" db="EMBL/GenBank/DDBJ databases">
        <title>Genome assembly of Anisodus tanguticus.</title>
        <authorList>
            <person name="Wang Y.-J."/>
        </authorList>
    </citation>
    <scope>NUCLEOTIDE SEQUENCE</scope>
    <source>
        <strain evidence="11">KB-2021</strain>
        <tissue evidence="11">Leaf</tissue>
    </source>
</reference>
<evidence type="ECO:0000256" key="9">
    <source>
        <dbReference type="ARBA" id="ARBA00023033"/>
    </source>
</evidence>
<keyword evidence="9" id="KW-0503">Monooxygenase</keyword>
<dbReference type="GO" id="GO:0005506">
    <property type="term" value="F:iron ion binding"/>
    <property type="evidence" value="ECO:0007669"/>
    <property type="project" value="InterPro"/>
</dbReference>
<dbReference type="Pfam" id="PF00067">
    <property type="entry name" value="p450"/>
    <property type="match status" value="1"/>
</dbReference>
<accession>A0AAE1SMD8</accession>